<comment type="caution">
    <text evidence="1">The sequence shown here is derived from an EMBL/GenBank/DDBJ whole genome shotgun (WGS) entry which is preliminary data.</text>
</comment>
<evidence type="ECO:0008006" key="3">
    <source>
        <dbReference type="Google" id="ProtNLM"/>
    </source>
</evidence>
<dbReference type="RefSeq" id="WP_146182470.1">
    <property type="nucleotide sequence ID" value="NZ_CM020866.1"/>
</dbReference>
<gene>
    <name evidence="1" type="ORF">SMSRO_SF018500</name>
</gene>
<dbReference type="Proteomes" id="UP000031565">
    <property type="component" value="Unassembled WGS sequence"/>
</dbReference>
<name>A0A2P6FET7_9MOLU</name>
<organism evidence="1 2">
    <name type="scientific">Spiroplasma poulsonii</name>
    <dbReference type="NCBI Taxonomy" id="2138"/>
    <lineage>
        <taxon>Bacteria</taxon>
        <taxon>Bacillati</taxon>
        <taxon>Mycoplasmatota</taxon>
        <taxon>Mollicutes</taxon>
        <taxon>Entomoplasmatales</taxon>
        <taxon>Spiroplasmataceae</taxon>
        <taxon>Spiroplasma</taxon>
    </lineage>
</organism>
<dbReference type="OrthoDB" id="388396at2"/>
<protein>
    <recommendedName>
        <fullName evidence="3">Lipoprotein</fullName>
    </recommendedName>
</protein>
<sequence>MMKKIIGILGTITMIVTPVTTVISCNQQERHYVPTRNTDMEADISQFLSQFTLQAFNDEGDYWVKHDNDDLIFTTFNKEKEAHTLAPIINYDFNNSEAVSAFELPKQNILFKTYLVAMPSKLPPLEQLYRDFQLFSLIRNTTAYSYTKGETTMQEITIDGEHLTTKIYYLTINLNSNVFWNYEINKDLLSYLINYIQTNPSFIFSQNMTDEAIITRWLTAVYTDSNNFKISNIKTIKNISDLTAYLTDKLNFQFNNLDTKQIGKQGEFNFNVSDQKNNYRWQLNQLKYEIR</sequence>
<reference evidence="1 2" key="1">
    <citation type="journal article" date="2015" name="MBio">
        <title>Genome sequence of the Drosophila melanogaster male-killing Spiroplasma strain MSRO endosymbiont.</title>
        <authorList>
            <person name="Paredes J.C."/>
            <person name="Herren J.K."/>
            <person name="Schupfer F."/>
            <person name="Marin R."/>
            <person name="Claverol S."/>
            <person name="Kuo C.H."/>
            <person name="Lemaitre B."/>
            <person name="Beven L."/>
        </authorList>
    </citation>
    <scope>NUCLEOTIDE SEQUENCE [LARGE SCALE GENOMIC DNA]</scope>
    <source>
        <strain evidence="1 2">MSRO</strain>
    </source>
</reference>
<dbReference type="EMBL" id="JTLV02000001">
    <property type="protein sequence ID" value="PQM31980.1"/>
    <property type="molecule type" value="Genomic_DNA"/>
</dbReference>
<dbReference type="NCBIfam" id="NF038029">
    <property type="entry name" value="LP_plasma"/>
    <property type="match status" value="1"/>
</dbReference>
<evidence type="ECO:0000313" key="2">
    <source>
        <dbReference type="Proteomes" id="UP000031565"/>
    </source>
</evidence>
<dbReference type="PROSITE" id="PS51257">
    <property type="entry name" value="PROKAR_LIPOPROTEIN"/>
    <property type="match status" value="1"/>
</dbReference>
<accession>A0A2P6FET7</accession>
<dbReference type="AlphaFoldDB" id="A0A2P6FET7"/>
<proteinExistence type="predicted"/>
<evidence type="ECO:0000313" key="1">
    <source>
        <dbReference type="EMBL" id="PQM31980.1"/>
    </source>
</evidence>
<dbReference type="InterPro" id="IPR054816">
    <property type="entry name" value="Lipoprotein_mollicutes-type_CS"/>
</dbReference>
<keyword evidence="2" id="KW-1185">Reference proteome</keyword>